<keyword evidence="5" id="KW-0378">Hydrolase</keyword>
<dbReference type="GO" id="GO:0016810">
    <property type="term" value="F:hydrolase activity, acting on carbon-nitrogen (but not peptide) bonds"/>
    <property type="evidence" value="ECO:0007669"/>
    <property type="project" value="InterPro"/>
</dbReference>
<dbReference type="Gene3D" id="3.30.60.10">
    <property type="entry name" value="Endochitinase-like"/>
    <property type="match status" value="3"/>
</dbReference>
<keyword evidence="7" id="KW-1015">Disulfide bond</keyword>
<comment type="caution">
    <text evidence="7">Lacks conserved residue(s) required for the propagation of feature annotation.</text>
</comment>
<dbReference type="InterPro" id="IPR011330">
    <property type="entry name" value="Glyco_hydro/deAcase_b/a-brl"/>
</dbReference>
<dbReference type="Proteomes" id="UP000053201">
    <property type="component" value="Unassembled WGS sequence"/>
</dbReference>
<evidence type="ECO:0000256" key="1">
    <source>
        <dbReference type="ARBA" id="ARBA00001941"/>
    </source>
</evidence>
<evidence type="ECO:0000256" key="8">
    <source>
        <dbReference type="SAM" id="SignalP"/>
    </source>
</evidence>
<feature type="disulfide bond" evidence="7">
    <location>
        <begin position="47"/>
        <end position="61"/>
    </location>
</feature>
<dbReference type="SUPFAM" id="SSF88713">
    <property type="entry name" value="Glycoside hydrolase/deacetylase"/>
    <property type="match status" value="1"/>
</dbReference>
<feature type="disulfide bond" evidence="7">
    <location>
        <begin position="42"/>
        <end position="54"/>
    </location>
</feature>
<name>A0A0L0H4Q4_SPIPD</name>
<dbReference type="PANTHER" id="PTHR46471:SF2">
    <property type="entry name" value="CHITIN DEACETYLASE-RELATED"/>
    <property type="match status" value="1"/>
</dbReference>
<keyword evidence="4 8" id="KW-0732">Signal</keyword>
<dbReference type="Pfam" id="PF01522">
    <property type="entry name" value="Polysacc_deac_1"/>
    <property type="match status" value="1"/>
</dbReference>
<keyword evidence="12" id="KW-1185">Reference proteome</keyword>
<organism evidence="11 12">
    <name type="scientific">Spizellomyces punctatus (strain DAOM BR117)</name>
    <dbReference type="NCBI Taxonomy" id="645134"/>
    <lineage>
        <taxon>Eukaryota</taxon>
        <taxon>Fungi</taxon>
        <taxon>Fungi incertae sedis</taxon>
        <taxon>Chytridiomycota</taxon>
        <taxon>Chytridiomycota incertae sedis</taxon>
        <taxon>Chytridiomycetes</taxon>
        <taxon>Spizellomycetales</taxon>
        <taxon>Spizellomycetaceae</taxon>
        <taxon>Spizellomyces</taxon>
    </lineage>
</organism>
<feature type="domain" description="Chitin-binding type-1" evidence="9">
    <location>
        <begin position="32"/>
        <end position="74"/>
    </location>
</feature>
<sequence>MRTSIVLLALIWFMVDVDGAVLKRQQTGIERNAPCGNGIGTCAEGLCCSEWGWCGSTIDHCSGNCQPSFGTCYGQSPTPIAQANENCGPGKATCGGGLCCSQYGSCGPFDADPVRASYCGIGCQVGFGVCDSETPPTIRNLDQSCGNGIGSCGFGACCSANGECGYTSDHCADGCQSGFGNCNNPPATPIFTCSKPNGFLLTYDDGPAVLTDGLLDYLKSKNAKATFFMNGKNYKQYFSNGNLNTPFGILALASTVQRAANDGHQLCMHGFTHTDAITASERNFTYEITETTRVFAQALGRVPTCFRFPYGDFEDKHLRILGGMGITPILWDADPRDWENGDPQGGLTELQNTAPNPGSVSHIVLNHDVVNNTADFRPTRAVPKNLAELSVEYLQSKNFQFLTAADCVGDGQTPLYRNPTPNDLVCRPEGCFEN</sequence>
<dbReference type="InterPro" id="IPR036861">
    <property type="entry name" value="Endochitinase-like_sf"/>
</dbReference>
<accession>A0A0L0H4Q4</accession>
<dbReference type="VEuPathDB" id="FungiDB:SPPG_09564"/>
<evidence type="ECO:0000256" key="4">
    <source>
        <dbReference type="ARBA" id="ARBA00022729"/>
    </source>
</evidence>
<dbReference type="AlphaFoldDB" id="A0A0L0H4Q4"/>
<reference evidence="11 12" key="1">
    <citation type="submission" date="2009-08" db="EMBL/GenBank/DDBJ databases">
        <title>The Genome Sequence of Spizellomyces punctatus strain DAOM BR117.</title>
        <authorList>
            <consortium name="The Broad Institute Genome Sequencing Platform"/>
            <person name="Russ C."/>
            <person name="Cuomo C."/>
            <person name="Shea T."/>
            <person name="Young S.K."/>
            <person name="Zeng Q."/>
            <person name="Koehrsen M."/>
            <person name="Haas B."/>
            <person name="Borodovsky M."/>
            <person name="Guigo R."/>
            <person name="Alvarado L."/>
            <person name="Berlin A."/>
            <person name="Bochicchio J."/>
            <person name="Borenstein D."/>
            <person name="Chapman S."/>
            <person name="Chen Z."/>
            <person name="Engels R."/>
            <person name="Freedman E."/>
            <person name="Gellesch M."/>
            <person name="Goldberg J."/>
            <person name="Griggs A."/>
            <person name="Gujja S."/>
            <person name="Heiman D."/>
            <person name="Hepburn T."/>
            <person name="Howarth C."/>
            <person name="Jen D."/>
            <person name="Larson L."/>
            <person name="Lewis B."/>
            <person name="Mehta T."/>
            <person name="Park D."/>
            <person name="Pearson M."/>
            <person name="Roberts A."/>
            <person name="Saif S."/>
            <person name="Shenoy N."/>
            <person name="Sisk P."/>
            <person name="Stolte C."/>
            <person name="Sykes S."/>
            <person name="Thomson T."/>
            <person name="Walk T."/>
            <person name="White J."/>
            <person name="Yandava C."/>
            <person name="Burger G."/>
            <person name="Gray M.W."/>
            <person name="Holland P.W.H."/>
            <person name="King N."/>
            <person name="Lang F.B.F."/>
            <person name="Roger A.J."/>
            <person name="Ruiz-Trillo I."/>
            <person name="Lander E."/>
            <person name="Nusbaum C."/>
        </authorList>
    </citation>
    <scope>NUCLEOTIDE SEQUENCE [LARGE SCALE GENOMIC DNA]</scope>
    <source>
        <strain evidence="11 12">DAOM BR117</strain>
    </source>
</reference>
<keyword evidence="2 7" id="KW-0147">Chitin-binding</keyword>
<dbReference type="CDD" id="cd00035">
    <property type="entry name" value="ChtBD1"/>
    <property type="match status" value="2"/>
</dbReference>
<dbReference type="GeneID" id="27692689"/>
<protein>
    <recommendedName>
        <fullName evidence="13">NodB homology domain-containing protein</fullName>
    </recommendedName>
</protein>
<proteinExistence type="predicted"/>
<feature type="disulfide bond" evidence="7">
    <location>
        <begin position="152"/>
        <end position="164"/>
    </location>
</feature>
<gene>
    <name evidence="11" type="ORF">SPPG_09564</name>
</gene>
<evidence type="ECO:0000256" key="6">
    <source>
        <dbReference type="ARBA" id="ARBA00023277"/>
    </source>
</evidence>
<feature type="domain" description="NodB homology" evidence="10">
    <location>
        <begin position="197"/>
        <end position="402"/>
    </location>
</feature>
<dbReference type="GO" id="GO:0008061">
    <property type="term" value="F:chitin binding"/>
    <property type="evidence" value="ECO:0007669"/>
    <property type="project" value="UniProtKB-UniRule"/>
</dbReference>
<dbReference type="GO" id="GO:0046872">
    <property type="term" value="F:metal ion binding"/>
    <property type="evidence" value="ECO:0007669"/>
    <property type="project" value="UniProtKB-KW"/>
</dbReference>
<evidence type="ECO:0000259" key="9">
    <source>
        <dbReference type="PROSITE" id="PS50941"/>
    </source>
</evidence>
<evidence type="ECO:0008006" key="13">
    <source>
        <dbReference type="Google" id="ProtNLM"/>
    </source>
</evidence>
<evidence type="ECO:0000313" key="12">
    <source>
        <dbReference type="Proteomes" id="UP000053201"/>
    </source>
</evidence>
<dbReference type="STRING" id="645134.A0A0L0H4Q4"/>
<evidence type="ECO:0000259" key="10">
    <source>
        <dbReference type="PROSITE" id="PS51677"/>
    </source>
</evidence>
<evidence type="ECO:0000256" key="3">
    <source>
        <dbReference type="ARBA" id="ARBA00022723"/>
    </source>
</evidence>
<dbReference type="eggNOG" id="ENOG502S2CW">
    <property type="taxonomic scope" value="Eukaryota"/>
</dbReference>
<comment type="cofactor">
    <cofactor evidence="1">
        <name>Co(2+)</name>
        <dbReference type="ChEBI" id="CHEBI:48828"/>
    </cofactor>
</comment>
<evidence type="ECO:0000256" key="2">
    <source>
        <dbReference type="ARBA" id="ARBA00022669"/>
    </source>
</evidence>
<evidence type="ECO:0000313" key="11">
    <source>
        <dbReference type="EMBL" id="KNC95896.1"/>
    </source>
</evidence>
<dbReference type="Gene3D" id="3.20.20.370">
    <property type="entry name" value="Glycoside hydrolase/deacetylase"/>
    <property type="match status" value="1"/>
</dbReference>
<feature type="signal peptide" evidence="8">
    <location>
        <begin position="1"/>
        <end position="19"/>
    </location>
</feature>
<keyword evidence="6" id="KW-0119">Carbohydrate metabolism</keyword>
<dbReference type="PROSITE" id="PS51677">
    <property type="entry name" value="NODB"/>
    <property type="match status" value="1"/>
</dbReference>
<dbReference type="InterPro" id="IPR002509">
    <property type="entry name" value="NODB_dom"/>
</dbReference>
<dbReference type="GO" id="GO:0005975">
    <property type="term" value="P:carbohydrate metabolic process"/>
    <property type="evidence" value="ECO:0007669"/>
    <property type="project" value="InterPro"/>
</dbReference>
<dbReference type="EMBL" id="KQ257473">
    <property type="protein sequence ID" value="KNC95896.1"/>
    <property type="molecule type" value="Genomic_DNA"/>
</dbReference>
<dbReference type="OMA" id="IQHDIVQ"/>
<dbReference type="SMART" id="SM00270">
    <property type="entry name" value="ChtBD1"/>
    <property type="match status" value="3"/>
</dbReference>
<feature type="domain" description="Chitin-binding type-1" evidence="9">
    <location>
        <begin position="142"/>
        <end position="184"/>
    </location>
</feature>
<dbReference type="Pfam" id="PF00187">
    <property type="entry name" value="Chitin_bind_1"/>
    <property type="match status" value="1"/>
</dbReference>
<dbReference type="PROSITE" id="PS50941">
    <property type="entry name" value="CHIT_BIND_I_2"/>
    <property type="match status" value="2"/>
</dbReference>
<evidence type="ECO:0000256" key="7">
    <source>
        <dbReference type="PROSITE-ProRule" id="PRU00261"/>
    </source>
</evidence>
<keyword evidence="3" id="KW-0479">Metal-binding</keyword>
<dbReference type="OrthoDB" id="2123093at2759"/>
<dbReference type="InterPro" id="IPR001002">
    <property type="entry name" value="Chitin-bd_1"/>
</dbReference>
<dbReference type="InParanoid" id="A0A0L0H4Q4"/>
<feature type="chain" id="PRO_5005539779" description="NodB homology domain-containing protein" evidence="8">
    <location>
        <begin position="20"/>
        <end position="434"/>
    </location>
</feature>
<feature type="disulfide bond" evidence="7">
    <location>
        <begin position="157"/>
        <end position="171"/>
    </location>
</feature>
<dbReference type="SUPFAM" id="SSF57016">
    <property type="entry name" value="Plant lectins/antimicrobial peptides"/>
    <property type="match status" value="3"/>
</dbReference>
<dbReference type="RefSeq" id="XP_016603936.1">
    <property type="nucleotide sequence ID" value="XM_016757740.1"/>
</dbReference>
<dbReference type="PANTHER" id="PTHR46471">
    <property type="entry name" value="CHITIN DEACETYLASE"/>
    <property type="match status" value="1"/>
</dbReference>
<evidence type="ECO:0000256" key="5">
    <source>
        <dbReference type="ARBA" id="ARBA00022801"/>
    </source>
</evidence>